<sequence>MVLLTHDIPRSGSYYHYDDDDDEDPLIRDTIIVNNCNGTSTCTTEGERVKTEYDYDFIVDDPDIHDDDADYGPVERPPTPPTPPQQQQSATTAAEKKSLARKLFRGVGKKVIRFSVRAKKRGNNKNSSKQKIKPGNAVKLEDTPPHSKASSTTDSLDPDCPSSAGVDTDEALLLLNHQFRYSETDEDEEDETTTTTTTDGNSKRFTIEIDSDKNQVKVLDEESTCLLQEEYYYYDPTTTNARQPHPKKSILHDLFRHSILRGRGGYEEKKDEEPSQQLGNFLTDIQYYQQRHQHEVEDDDSQDTEDWEEEKQPEGGPLQLIQRRIVPQQQQDDNNSRNSDNHTKIKSSLGDIEITVDSFNHVSEDALVLAHSLGRRNKQQHNTNNNLVTTQCNSADSLEVEEGIIAPFLAGFACGELGRCPQQPTSTPSILPTLSEDPPDDDLVPKHNLQQEPLAWLGSPVDTMDLDDDEEEEEEEEEEGQPRQQLEPDKMRSTRSLDDAGHVVEHVNIVGGVDSEELRSASFSSAPLRNLSFSSANRIDSFGSAREDIAKMQWHKQYLHLSVQRLLEEKLSKDNDEDKDETNKASDNADARNSEVDGEERSSVKETASQIEPLPPPPRERSRRRRSFFRQKERKGEEEEKKEEHNVVQREKKEKQHEGGNVDWNDNRFHDDFDDFDFEANFPNIEVDSIQFDEEKKEELAANDEGENPTREIPHEQSKGGGTAKSDVSVGYIVRDLDKFRVKHVSPQEIAAAKANPPPPPESPSRSRSGIPLLPPPPPPTGSSPARLLRQQRNDRYSVEMESVAGDSVEARKLGNKVLSEFASLVKKHSDFDQPKGPATAITDGTRLADTEKAETNEANITNSASKIMPIMAKPMLPLFDDAEGSVDSEEEDDDEGNKKEVEDSNQNQDDNFVVSAKERGLVHTRQFQQKPKWSFEHDSIFDGTDEMDVPVSTIAVEKKIPISTRSGYTFDLVDERRETIGGDDLPCDEIIITSSSTKTKKQVSFNLGDDLRSLASLTTAAHSGTTLLNDVLYGCVGREATRDIMKKVVKGLDRYIDTIEQSYEDDITSLDDEESDFSLLI</sequence>
<keyword evidence="3" id="KW-1185">Reference proteome</keyword>
<feature type="compositionally biased region" description="Pro residues" evidence="1">
    <location>
        <begin position="773"/>
        <end position="782"/>
    </location>
</feature>
<feature type="compositionally biased region" description="Acidic residues" evidence="1">
    <location>
        <begin position="296"/>
        <end position="311"/>
    </location>
</feature>
<proteinExistence type="predicted"/>
<feature type="compositionally biased region" description="Basic residues" evidence="1">
    <location>
        <begin position="115"/>
        <end position="132"/>
    </location>
</feature>
<evidence type="ECO:0000256" key="1">
    <source>
        <dbReference type="SAM" id="MobiDB-lite"/>
    </source>
</evidence>
<feature type="region of interest" description="Disordered" evidence="1">
    <location>
        <begin position="115"/>
        <end position="166"/>
    </location>
</feature>
<feature type="compositionally biased region" description="Basic and acidic residues" evidence="1">
    <location>
        <begin position="630"/>
        <end position="671"/>
    </location>
</feature>
<accession>A0A9N8DFY3</accession>
<feature type="region of interest" description="Disordered" evidence="1">
    <location>
        <begin position="291"/>
        <end position="320"/>
    </location>
</feature>
<feature type="region of interest" description="Disordered" evidence="1">
    <location>
        <begin position="748"/>
        <end position="787"/>
    </location>
</feature>
<reference evidence="2" key="1">
    <citation type="submission" date="2020-06" db="EMBL/GenBank/DDBJ databases">
        <authorList>
            <consortium name="Plant Systems Biology data submission"/>
        </authorList>
    </citation>
    <scope>NUCLEOTIDE SEQUENCE</scope>
    <source>
        <strain evidence="2">D6</strain>
    </source>
</reference>
<dbReference type="AlphaFoldDB" id="A0A9N8DFY3"/>
<feature type="region of interest" description="Disordered" evidence="1">
    <location>
        <begin position="572"/>
        <end position="728"/>
    </location>
</feature>
<organism evidence="2 3">
    <name type="scientific">Seminavis robusta</name>
    <dbReference type="NCBI Taxonomy" id="568900"/>
    <lineage>
        <taxon>Eukaryota</taxon>
        <taxon>Sar</taxon>
        <taxon>Stramenopiles</taxon>
        <taxon>Ochrophyta</taxon>
        <taxon>Bacillariophyta</taxon>
        <taxon>Bacillariophyceae</taxon>
        <taxon>Bacillariophycidae</taxon>
        <taxon>Naviculales</taxon>
        <taxon>Naviculaceae</taxon>
        <taxon>Seminavis</taxon>
    </lineage>
</organism>
<feature type="compositionally biased region" description="Polar residues" evidence="1">
    <location>
        <begin position="422"/>
        <end position="432"/>
    </location>
</feature>
<gene>
    <name evidence="2" type="ORF">SEMRO_72_G040090.1</name>
</gene>
<feature type="region of interest" description="Disordered" evidence="1">
    <location>
        <begin position="884"/>
        <end position="910"/>
    </location>
</feature>
<feature type="compositionally biased region" description="Basic and acidic residues" evidence="1">
    <location>
        <begin position="708"/>
        <end position="718"/>
    </location>
</feature>
<evidence type="ECO:0000313" key="3">
    <source>
        <dbReference type="Proteomes" id="UP001153069"/>
    </source>
</evidence>
<evidence type="ECO:0000313" key="2">
    <source>
        <dbReference type="EMBL" id="CAB9499966.1"/>
    </source>
</evidence>
<feature type="compositionally biased region" description="Acidic residues" evidence="1">
    <location>
        <begin position="59"/>
        <end position="70"/>
    </location>
</feature>
<feature type="region of interest" description="Disordered" evidence="1">
    <location>
        <begin position="180"/>
        <end position="202"/>
    </location>
</feature>
<name>A0A9N8DFY3_9STRA</name>
<feature type="region of interest" description="Disordered" evidence="1">
    <location>
        <begin position="421"/>
        <end position="499"/>
    </location>
</feature>
<dbReference type="Proteomes" id="UP001153069">
    <property type="component" value="Unassembled WGS sequence"/>
</dbReference>
<feature type="compositionally biased region" description="Basic and acidic residues" evidence="1">
    <location>
        <begin position="486"/>
        <end position="499"/>
    </location>
</feature>
<protein>
    <submittedName>
        <fullName evidence="2">Uncharacterized protein</fullName>
    </submittedName>
</protein>
<feature type="compositionally biased region" description="Acidic residues" evidence="1">
    <location>
        <begin position="464"/>
        <end position="479"/>
    </location>
</feature>
<feature type="region of interest" description="Disordered" evidence="1">
    <location>
        <begin position="59"/>
        <end position="97"/>
    </location>
</feature>
<feature type="compositionally biased region" description="Pro residues" evidence="1">
    <location>
        <begin position="75"/>
        <end position="84"/>
    </location>
</feature>
<dbReference type="EMBL" id="CAICTM010000071">
    <property type="protein sequence ID" value="CAB9499966.1"/>
    <property type="molecule type" value="Genomic_DNA"/>
</dbReference>
<feature type="compositionally biased region" description="Basic and acidic residues" evidence="1">
    <location>
        <begin position="572"/>
        <end position="604"/>
    </location>
</feature>
<comment type="caution">
    <text evidence="2">The sequence shown here is derived from an EMBL/GenBank/DDBJ whole genome shotgun (WGS) entry which is preliminary data.</text>
</comment>
<feature type="compositionally biased region" description="Acidic residues" evidence="1">
    <location>
        <begin position="884"/>
        <end position="896"/>
    </location>
</feature>